<dbReference type="SUPFAM" id="SSF47031">
    <property type="entry name" value="Second domain of FERM"/>
    <property type="match status" value="1"/>
</dbReference>
<dbReference type="Gene3D" id="1.20.80.10">
    <property type="match status" value="1"/>
</dbReference>
<feature type="domain" description="FERM central" evidence="1">
    <location>
        <begin position="96"/>
        <end position="190"/>
    </location>
</feature>
<evidence type="ECO:0000313" key="4">
    <source>
        <dbReference type="Proteomes" id="UP001642409"/>
    </source>
</evidence>
<dbReference type="InterPro" id="IPR014352">
    <property type="entry name" value="FERM/acyl-CoA-bd_prot_sf"/>
</dbReference>
<protein>
    <recommendedName>
        <fullName evidence="1">FERM central domain-containing protein</fullName>
    </recommendedName>
</protein>
<dbReference type="InterPro" id="IPR019748">
    <property type="entry name" value="FERM_central"/>
</dbReference>
<evidence type="ECO:0000313" key="2">
    <source>
        <dbReference type="EMBL" id="CAI9929947.1"/>
    </source>
</evidence>
<accession>A0AA86P028</accession>
<gene>
    <name evidence="2" type="ORF">HINF_LOCUS17592</name>
    <name evidence="3" type="ORF">HINF_LOCUS25036</name>
</gene>
<dbReference type="EMBL" id="CATOUU010000444">
    <property type="protein sequence ID" value="CAI9929947.1"/>
    <property type="molecule type" value="Genomic_DNA"/>
</dbReference>
<dbReference type="AlphaFoldDB" id="A0AA86P028"/>
<comment type="caution">
    <text evidence="2">The sequence shown here is derived from an EMBL/GenBank/DDBJ whole genome shotgun (WGS) entry which is preliminary data.</text>
</comment>
<dbReference type="EMBL" id="CAXDID020000074">
    <property type="protein sequence ID" value="CAL6015648.1"/>
    <property type="molecule type" value="Genomic_DNA"/>
</dbReference>
<dbReference type="Proteomes" id="UP001642409">
    <property type="component" value="Unassembled WGS sequence"/>
</dbReference>
<name>A0AA86P028_9EUKA</name>
<evidence type="ECO:0000259" key="1">
    <source>
        <dbReference type="Pfam" id="PF00373"/>
    </source>
</evidence>
<dbReference type="CDD" id="cd14473">
    <property type="entry name" value="FERM_B-lobe"/>
    <property type="match status" value="1"/>
</dbReference>
<keyword evidence="4" id="KW-1185">Reference proteome</keyword>
<dbReference type="InterPro" id="IPR035963">
    <property type="entry name" value="FERM_2"/>
</dbReference>
<organism evidence="2">
    <name type="scientific">Hexamita inflata</name>
    <dbReference type="NCBI Taxonomy" id="28002"/>
    <lineage>
        <taxon>Eukaryota</taxon>
        <taxon>Metamonada</taxon>
        <taxon>Diplomonadida</taxon>
        <taxon>Hexamitidae</taxon>
        <taxon>Hexamitinae</taxon>
        <taxon>Hexamita</taxon>
    </lineage>
</organism>
<dbReference type="Pfam" id="PF00373">
    <property type="entry name" value="FERM_M"/>
    <property type="match status" value="1"/>
</dbReference>
<reference evidence="2" key="1">
    <citation type="submission" date="2023-06" db="EMBL/GenBank/DDBJ databases">
        <authorList>
            <person name="Kurt Z."/>
        </authorList>
    </citation>
    <scope>NUCLEOTIDE SEQUENCE</scope>
</reference>
<reference evidence="3 4" key="2">
    <citation type="submission" date="2024-07" db="EMBL/GenBank/DDBJ databases">
        <authorList>
            <person name="Akdeniz Z."/>
        </authorList>
    </citation>
    <scope>NUCLEOTIDE SEQUENCE [LARGE SCALE GENOMIC DNA]</scope>
</reference>
<proteinExistence type="predicted"/>
<evidence type="ECO:0000313" key="3">
    <source>
        <dbReference type="EMBL" id="CAL6015648.1"/>
    </source>
</evidence>
<sequence length="313" mass="36090">MHIKINLVGSFVTVQISEEDTVADVIKRILVKREIPEQYYVVCSLIEKQFGDYGELLQHSAKIAPYASCYLKFQIIRLFQSDEMYLVNDQFLQLAQQQIHRLIRYNLWLCPYQIACQLAACQCYINFGSYKQQKHGFLTNVMSALVSKQHLNANQNVQQDILTQWKLLGKSINPLALYLQISSNLHQFGTQILECTLISSNIEYMGVKCLLSISPFRTVVISSECTLLYCDLNEVQIVIDANDQRFKLIGTQEFEFQSANIKKFIQVIQFLKDSSRDYKFIQKEPSIQTQFIECSDVSNTGSVVVYDDQSSDY</sequence>